<dbReference type="Proteomes" id="UP000480548">
    <property type="component" value="Unassembled WGS sequence"/>
</dbReference>
<evidence type="ECO:0000256" key="3">
    <source>
        <dbReference type="PROSITE-ProRule" id="PRU00023"/>
    </source>
</evidence>
<dbReference type="InterPro" id="IPR050889">
    <property type="entry name" value="Dendritic_Spine_Reg/Scaffold"/>
</dbReference>
<dbReference type="EMBL" id="WIQZ01000104">
    <property type="protein sequence ID" value="KAF3124000.1"/>
    <property type="molecule type" value="Genomic_DNA"/>
</dbReference>
<organism evidence="4 5">
    <name type="scientific">Orbilia oligospora</name>
    <name type="common">Nematode-trapping fungus</name>
    <name type="synonym">Arthrobotrys oligospora</name>
    <dbReference type="NCBI Taxonomy" id="2813651"/>
    <lineage>
        <taxon>Eukaryota</taxon>
        <taxon>Fungi</taxon>
        <taxon>Dikarya</taxon>
        <taxon>Ascomycota</taxon>
        <taxon>Pezizomycotina</taxon>
        <taxon>Orbiliomycetes</taxon>
        <taxon>Orbiliales</taxon>
        <taxon>Orbiliaceae</taxon>
        <taxon>Orbilia</taxon>
    </lineage>
</organism>
<dbReference type="Gene3D" id="1.25.40.20">
    <property type="entry name" value="Ankyrin repeat-containing domain"/>
    <property type="match status" value="4"/>
</dbReference>
<evidence type="ECO:0000256" key="1">
    <source>
        <dbReference type="ARBA" id="ARBA00022737"/>
    </source>
</evidence>
<accession>A0A7C8NLC6</accession>
<dbReference type="PANTHER" id="PTHR24166:SF48">
    <property type="entry name" value="PROTEIN VAPYRIN"/>
    <property type="match status" value="1"/>
</dbReference>
<dbReference type="AlphaFoldDB" id="A0A7C8NLC6"/>
<keyword evidence="2 3" id="KW-0040">ANK repeat</keyword>
<dbReference type="SUPFAM" id="SSF48403">
    <property type="entry name" value="Ankyrin repeat"/>
    <property type="match status" value="2"/>
</dbReference>
<feature type="repeat" description="ANK" evidence="3">
    <location>
        <begin position="992"/>
        <end position="1024"/>
    </location>
</feature>
<name>A0A7C8NLC6_ORBOL</name>
<feature type="repeat" description="ANK" evidence="3">
    <location>
        <begin position="643"/>
        <end position="675"/>
    </location>
</feature>
<dbReference type="PROSITE" id="PS50297">
    <property type="entry name" value="ANK_REP_REGION"/>
    <property type="match status" value="3"/>
</dbReference>
<dbReference type="Pfam" id="PF12796">
    <property type="entry name" value="Ank_2"/>
    <property type="match status" value="3"/>
</dbReference>
<proteinExistence type="predicted"/>
<dbReference type="SMART" id="SM00248">
    <property type="entry name" value="ANK"/>
    <property type="match status" value="13"/>
</dbReference>
<gene>
    <name evidence="4" type="ORF">TWF703_000576</name>
</gene>
<dbReference type="PANTHER" id="PTHR24166">
    <property type="entry name" value="ROLLING PEBBLES, ISOFORM B"/>
    <property type="match status" value="1"/>
</dbReference>
<protein>
    <submittedName>
        <fullName evidence="4">Uncharacterized protein</fullName>
    </submittedName>
</protein>
<feature type="repeat" description="ANK" evidence="3">
    <location>
        <begin position="677"/>
        <end position="709"/>
    </location>
</feature>
<sequence length="1162" mass="128500">MNYLASLVQLGAIGVVTLLRVMIQRHLNDKPQTQQIENGYELEWMAKRLSRCSHWSVRNLINTSDKLEEWRDPGTFDASDNDQENKNDGGNLILLGPSSEFSILDYEMFISHETPCLKLGNGLDDLMRPELRIYRDRVFGYVGPNEAEEHLAFKTSMDLPELRARHILTCCLNQLLQNIEDFKGQTTWSRGTASSTGAGISTSTPILQMGNSHLDRIIDILHSSGINGTRQELLTVLISTLQKNENLLRISDAFSKIYYEIEFRDGGGYDGTFWSKACSNLLLRCLEAFGDHTNEYKLLRRLLTRAKALKPRNPTQNHAGSVTVIEPSSNKEFTPAESPITSLGAIPMTTISSPIPHTMELNMVYELETADRLKGPFSAIKSNVELVPRLLVDAARLGYPKVVASCMTELLEAFSRSALPIEKLERTISEAASASVESKRGGVVDILLSVLGGDKAMALHGSTARSGPNYIQSLFETSLRMACRKVDGKIETLPLYLAAAGGFADVIALILYSGVTPAREGPEGACPEYTFLHHAADHGTEATIDIVASPTLNLQWCLWLLFIRDNSGHYALESRAIPLHLACTHDLPELATILITYGFQPRAVDENNYSAFQIAAASGSCKAHYVKLLLENGVSIETRDPTTGYNLFLSAAMNGKVNTIELLLKRGVDIEARDPTTGYTPLLTAAVNRRANAIKFLLERGANTLAKAKGFEGYIDLILRLFPKRDLGAAASALDEKGNSLLVYAAGTGSRNTCERLLKYMKSDFHTKQLELALHLAFYGGRLDIVEILVEAGIQTNRPLQGFGLTPLSLLLRIAAVTRKNHGSWWETLLLFIHRGIETKPTTEELEKEQSILHLAIMCKSPEVFAAIIKAGADINLPLQAKRPLLHFALSYESGDPSWIPVLCSYGIDINAVDKDGKTALIIDIEKSKASTTNILIDNGATWGRGEIFKAPELIEAIKFGGSSLFLLLCKRHKKVMSKEKYQNYINTPGAYGPRPVHVAARYHNDKILESLWLEGAGMHAKDKRGCNALSHALESRSTMQLLMSVCRIDPNERQAAQEYTAAHIAVRTISNPIKIAETLQVLWNFGADFNLKDKAGNTSANYITFASRRPRLQIRAVVLPSKETSNVAWGEDLDLSRQLGQVFDKYRPDDGGYSREKIKDS</sequence>
<reference evidence="4 5" key="1">
    <citation type="submission" date="2019-06" db="EMBL/GenBank/DDBJ databases">
        <authorList>
            <person name="Palmer J.M."/>
        </authorList>
    </citation>
    <scope>NUCLEOTIDE SEQUENCE [LARGE SCALE GENOMIC DNA]</scope>
    <source>
        <strain evidence="4 5">TWF703</strain>
    </source>
</reference>
<comment type="caution">
    <text evidence="4">The sequence shown here is derived from an EMBL/GenBank/DDBJ whole genome shotgun (WGS) entry which is preliminary data.</text>
</comment>
<evidence type="ECO:0000313" key="4">
    <source>
        <dbReference type="EMBL" id="KAF3124000.1"/>
    </source>
</evidence>
<feature type="repeat" description="ANK" evidence="3">
    <location>
        <begin position="607"/>
        <end position="641"/>
    </location>
</feature>
<dbReference type="InterPro" id="IPR002110">
    <property type="entry name" value="Ankyrin_rpt"/>
</dbReference>
<keyword evidence="1" id="KW-0677">Repeat</keyword>
<dbReference type="PROSITE" id="PS50088">
    <property type="entry name" value="ANK_REPEAT"/>
    <property type="match status" value="4"/>
</dbReference>
<dbReference type="InterPro" id="IPR036770">
    <property type="entry name" value="Ankyrin_rpt-contain_sf"/>
</dbReference>
<evidence type="ECO:0000313" key="5">
    <source>
        <dbReference type="Proteomes" id="UP000480548"/>
    </source>
</evidence>
<evidence type="ECO:0000256" key="2">
    <source>
        <dbReference type="ARBA" id="ARBA00023043"/>
    </source>
</evidence>